<dbReference type="AlphaFoldDB" id="A0AAV9UPQ8"/>
<organism evidence="5 6">
    <name type="scientific">Orbilia brochopaga</name>
    <dbReference type="NCBI Taxonomy" id="3140254"/>
    <lineage>
        <taxon>Eukaryota</taxon>
        <taxon>Fungi</taxon>
        <taxon>Dikarya</taxon>
        <taxon>Ascomycota</taxon>
        <taxon>Pezizomycotina</taxon>
        <taxon>Orbiliomycetes</taxon>
        <taxon>Orbiliales</taxon>
        <taxon>Orbiliaceae</taxon>
        <taxon>Orbilia</taxon>
    </lineage>
</organism>
<feature type="region of interest" description="Disordered" evidence="3">
    <location>
        <begin position="1"/>
        <end position="29"/>
    </location>
</feature>
<evidence type="ECO:0000256" key="1">
    <source>
        <dbReference type="PIRSR" id="PIRSR640198-1"/>
    </source>
</evidence>
<feature type="binding site" evidence="2">
    <location>
        <begin position="318"/>
        <end position="325"/>
    </location>
    <ligand>
        <name>ATP</name>
        <dbReference type="ChEBI" id="CHEBI:30616"/>
    </ligand>
</feature>
<evidence type="ECO:0000313" key="5">
    <source>
        <dbReference type="EMBL" id="KAK6346617.1"/>
    </source>
</evidence>
<keyword evidence="2" id="KW-0547">Nucleotide-binding</keyword>
<evidence type="ECO:0000259" key="4">
    <source>
        <dbReference type="PROSITE" id="PS51459"/>
    </source>
</evidence>
<proteinExistence type="predicted"/>
<dbReference type="InterPro" id="IPR040198">
    <property type="entry name" value="Fido_containing"/>
</dbReference>
<dbReference type="PANTHER" id="PTHR13504:SF38">
    <property type="entry name" value="FIDO DOMAIN-CONTAINING PROTEIN"/>
    <property type="match status" value="1"/>
</dbReference>
<evidence type="ECO:0000256" key="2">
    <source>
        <dbReference type="PIRSR" id="PIRSR640198-2"/>
    </source>
</evidence>
<sequence>METRDPIPKTTLPDMDFPYSDPSTSATARPGHLSALASPIDRDHLIFRLAKSAGGQGALFLNGTTTLPRTNKFKTKENTDLTDKQYDYLTKLINKIRSRSGDGHAEKVASGMEVELCRTIFGSNFIEWAGTGYDETVQICQKVFRGEEVRDEDAIEKTEQYEPGLGLAANQGRSSLGQTSNGPDVAAIHRGRLEVAQHARALSFFLEKYIAEEEPLSEDLIRQTHRILCTGHEDSEDRPWQDWAGKYRDYEIAAASGGGLGSKRKKSIFIRSVAVPRYMSNLVKDFNAWVSKADTEIDPFELAAWFSIQFVCIHPFGDGNGRMCRILLNAVLYNYTGLIASLGEDGEEGREAYLDLAHRSSKIYHDEDCEVATEDQTSHAELASLVLRKAALCGSRLLENLKI</sequence>
<accession>A0AAV9UPQ8</accession>
<reference evidence="5 6" key="1">
    <citation type="submission" date="2019-10" db="EMBL/GenBank/DDBJ databases">
        <authorList>
            <person name="Palmer J.M."/>
        </authorList>
    </citation>
    <scope>NUCLEOTIDE SEQUENCE [LARGE SCALE GENOMIC DNA]</scope>
    <source>
        <strain evidence="5 6">TWF696</strain>
    </source>
</reference>
<evidence type="ECO:0000313" key="6">
    <source>
        <dbReference type="Proteomes" id="UP001375240"/>
    </source>
</evidence>
<gene>
    <name evidence="5" type="ORF">TWF696_006737</name>
</gene>
<comment type="caution">
    <text evidence="5">The sequence shown here is derived from an EMBL/GenBank/DDBJ whole genome shotgun (WGS) entry which is preliminary data.</text>
</comment>
<dbReference type="Proteomes" id="UP001375240">
    <property type="component" value="Unassembled WGS sequence"/>
</dbReference>
<dbReference type="InterPro" id="IPR036597">
    <property type="entry name" value="Fido-like_dom_sf"/>
</dbReference>
<keyword evidence="6" id="KW-1185">Reference proteome</keyword>
<dbReference type="Pfam" id="PF02661">
    <property type="entry name" value="Fic"/>
    <property type="match status" value="1"/>
</dbReference>
<feature type="domain" description="Fido" evidence="4">
    <location>
        <begin position="216"/>
        <end position="388"/>
    </location>
</feature>
<keyword evidence="2" id="KW-0067">ATP-binding</keyword>
<dbReference type="PANTHER" id="PTHR13504">
    <property type="entry name" value="FIDO DOMAIN-CONTAINING PROTEIN DDB_G0283145"/>
    <property type="match status" value="1"/>
</dbReference>
<protein>
    <recommendedName>
        <fullName evidence="4">Fido domain-containing protein</fullName>
    </recommendedName>
</protein>
<dbReference type="InterPro" id="IPR003812">
    <property type="entry name" value="Fido"/>
</dbReference>
<evidence type="ECO:0000256" key="3">
    <source>
        <dbReference type="SAM" id="MobiDB-lite"/>
    </source>
</evidence>
<feature type="active site" evidence="1">
    <location>
        <position position="314"/>
    </location>
</feature>
<dbReference type="PROSITE" id="PS51459">
    <property type="entry name" value="FIDO"/>
    <property type="match status" value="1"/>
</dbReference>
<dbReference type="GO" id="GO:0005524">
    <property type="term" value="F:ATP binding"/>
    <property type="evidence" value="ECO:0007669"/>
    <property type="project" value="UniProtKB-KW"/>
</dbReference>
<dbReference type="Gene3D" id="1.10.3290.10">
    <property type="entry name" value="Fido-like domain"/>
    <property type="match status" value="1"/>
</dbReference>
<dbReference type="EMBL" id="JAVHNQ010000005">
    <property type="protein sequence ID" value="KAK6346617.1"/>
    <property type="molecule type" value="Genomic_DNA"/>
</dbReference>
<name>A0AAV9UPQ8_9PEZI</name>
<dbReference type="SUPFAM" id="SSF140931">
    <property type="entry name" value="Fic-like"/>
    <property type="match status" value="1"/>
</dbReference>